<name>A0AAW1P8V3_9CHLO</name>
<keyword evidence="2" id="KW-1185">Reference proteome</keyword>
<accession>A0AAW1P8V3</accession>
<evidence type="ECO:0000313" key="2">
    <source>
        <dbReference type="Proteomes" id="UP001465755"/>
    </source>
</evidence>
<dbReference type="AlphaFoldDB" id="A0AAW1P8V3"/>
<organism evidence="1 2">
    <name type="scientific">Symbiochloris irregularis</name>
    <dbReference type="NCBI Taxonomy" id="706552"/>
    <lineage>
        <taxon>Eukaryota</taxon>
        <taxon>Viridiplantae</taxon>
        <taxon>Chlorophyta</taxon>
        <taxon>core chlorophytes</taxon>
        <taxon>Trebouxiophyceae</taxon>
        <taxon>Trebouxiales</taxon>
        <taxon>Trebouxiaceae</taxon>
        <taxon>Symbiochloris</taxon>
    </lineage>
</organism>
<comment type="caution">
    <text evidence="1">The sequence shown here is derived from an EMBL/GenBank/DDBJ whole genome shotgun (WGS) entry which is preliminary data.</text>
</comment>
<gene>
    <name evidence="1" type="ORF">WJX73_004289</name>
</gene>
<dbReference type="Proteomes" id="UP001465755">
    <property type="component" value="Unassembled WGS sequence"/>
</dbReference>
<evidence type="ECO:0000313" key="1">
    <source>
        <dbReference type="EMBL" id="KAK9804462.1"/>
    </source>
</evidence>
<proteinExistence type="predicted"/>
<reference evidence="1 2" key="1">
    <citation type="journal article" date="2024" name="Nat. Commun.">
        <title>Phylogenomics reveals the evolutionary origins of lichenization in chlorophyte algae.</title>
        <authorList>
            <person name="Puginier C."/>
            <person name="Libourel C."/>
            <person name="Otte J."/>
            <person name="Skaloud P."/>
            <person name="Haon M."/>
            <person name="Grisel S."/>
            <person name="Petersen M."/>
            <person name="Berrin J.G."/>
            <person name="Delaux P.M."/>
            <person name="Dal Grande F."/>
            <person name="Keller J."/>
        </authorList>
    </citation>
    <scope>NUCLEOTIDE SEQUENCE [LARGE SCALE GENOMIC DNA]</scope>
    <source>
        <strain evidence="1 2">SAG 2036</strain>
    </source>
</reference>
<protein>
    <submittedName>
        <fullName evidence="1">Uncharacterized protein</fullName>
    </submittedName>
</protein>
<dbReference type="EMBL" id="JALJOQ010000051">
    <property type="protein sequence ID" value="KAK9804462.1"/>
    <property type="molecule type" value="Genomic_DNA"/>
</dbReference>
<sequence>MQSARDLQSPPLEVLYQQIFGEDHKPERVHSALTGGHIYRDWLDAAEQDAVLTNMQEANWFLHQESDQVMLFGNFPDWATQLAQRLPADLLPDKLGPFNQMTVNEYHSERGQV</sequence>